<keyword evidence="3 5" id="KW-1133">Transmembrane helix</keyword>
<dbReference type="EMBL" id="JASNVW010000001">
    <property type="protein sequence ID" value="MDK6028193.1"/>
    <property type="molecule type" value="Genomic_DNA"/>
</dbReference>
<keyword evidence="2 5" id="KW-0812">Transmembrane</keyword>
<keyword evidence="4 5" id="KW-0472">Membrane</keyword>
<comment type="similarity">
    <text evidence="5">Belongs to the binding-protein-dependent transport system permease family.</text>
</comment>
<gene>
    <name evidence="7" type="ORF">QPL79_02285</name>
</gene>
<evidence type="ECO:0000313" key="8">
    <source>
        <dbReference type="Proteomes" id="UP001529235"/>
    </source>
</evidence>
<evidence type="ECO:0000256" key="3">
    <source>
        <dbReference type="ARBA" id="ARBA00022989"/>
    </source>
</evidence>
<feature type="transmembrane region" description="Helical" evidence="5">
    <location>
        <begin position="466"/>
        <end position="495"/>
    </location>
</feature>
<dbReference type="GO" id="GO:0005886">
    <property type="term" value="C:plasma membrane"/>
    <property type="evidence" value="ECO:0007669"/>
    <property type="project" value="UniProtKB-SubCell"/>
</dbReference>
<evidence type="ECO:0000256" key="2">
    <source>
        <dbReference type="ARBA" id="ARBA00022692"/>
    </source>
</evidence>
<evidence type="ECO:0000256" key="1">
    <source>
        <dbReference type="ARBA" id="ARBA00004141"/>
    </source>
</evidence>
<evidence type="ECO:0000256" key="4">
    <source>
        <dbReference type="ARBA" id="ARBA00023136"/>
    </source>
</evidence>
<protein>
    <submittedName>
        <fullName evidence="7">ABC transporter permease</fullName>
    </submittedName>
</protein>
<organism evidence="7 8">
    <name type="scientific">Ignisphaera cupida</name>
    <dbReference type="NCBI Taxonomy" id="3050454"/>
    <lineage>
        <taxon>Archaea</taxon>
        <taxon>Thermoproteota</taxon>
        <taxon>Thermoprotei</taxon>
        <taxon>Desulfurococcales</taxon>
        <taxon>Desulfurococcaceae</taxon>
        <taxon>Ignisphaera</taxon>
    </lineage>
</organism>
<accession>A0ABD4Z7V6</accession>
<dbReference type="AlphaFoldDB" id="A0ABD4Z7V6"/>
<dbReference type="PROSITE" id="PS50928">
    <property type="entry name" value="ABC_TM1"/>
    <property type="match status" value="1"/>
</dbReference>
<dbReference type="Gene3D" id="1.10.3720.10">
    <property type="entry name" value="MetI-like"/>
    <property type="match status" value="1"/>
</dbReference>
<dbReference type="InterPro" id="IPR000515">
    <property type="entry name" value="MetI-like"/>
</dbReference>
<feature type="domain" description="ABC transmembrane type-1" evidence="6">
    <location>
        <begin position="291"/>
        <end position="488"/>
    </location>
</feature>
<sequence length="502" mass="55300">MKEYIKSIATWINTVWQYNLGRIGLILLLAIVALSFIALAVVPSDISIKWNNPREWAYTPKLAPPDWVAFIGIQRAPHAVINVPRYSTYEEAGITYYVYRAIYNLDANDYPQNIAVVIEKLNPLVTKSAMDISLKISLTLERPDNNIVTLYSGAKQLSELVSVIQQESEYVLFTDPSTTISSIRDLVSSITGMSKIEFSQKYEPQLTAGALYIKYCFSKFSLSGNELRISPLEGTYRIQFSIAIPTKYLVELGLRGSPIESLSIIVVGDRYGYLGTDYLGRDIALGVLYGFPVGLLIGVFAATVSVFMGGVLGVVSGYYGGLVDEVIQRFVDVLGNVPLLPIMILIGAIVQQVFESPWLRLLMIVVVYIAFSWGGTAIITRTMTLTIKAEPFVEAARALGAGSARIVFRHILPNVMPYLFASLVFAVPGAILLEAGLSVLGIYHGLPTWGSILASAEEYRGVAMYAWWWVLPPGMSMALTSFTFIALGISIETIVDPRLRGR</sequence>
<name>A0ABD4Z7V6_9CREN</name>
<dbReference type="InterPro" id="IPR035906">
    <property type="entry name" value="MetI-like_sf"/>
</dbReference>
<dbReference type="SUPFAM" id="SSF161098">
    <property type="entry name" value="MetI-like"/>
    <property type="match status" value="1"/>
</dbReference>
<feature type="transmembrane region" description="Helical" evidence="5">
    <location>
        <begin position="20"/>
        <end position="42"/>
    </location>
</feature>
<evidence type="ECO:0000256" key="5">
    <source>
        <dbReference type="RuleBase" id="RU363032"/>
    </source>
</evidence>
<dbReference type="CDD" id="cd06261">
    <property type="entry name" value="TM_PBP2"/>
    <property type="match status" value="1"/>
</dbReference>
<proteinExistence type="inferred from homology"/>
<dbReference type="Proteomes" id="UP001529235">
    <property type="component" value="Unassembled WGS sequence"/>
</dbReference>
<feature type="transmembrane region" description="Helical" evidence="5">
    <location>
        <begin position="333"/>
        <end position="354"/>
    </location>
</feature>
<comment type="caution">
    <text evidence="7">The sequence shown here is derived from an EMBL/GenBank/DDBJ whole genome shotgun (WGS) entry which is preliminary data.</text>
</comment>
<keyword evidence="5" id="KW-0813">Transport</keyword>
<feature type="transmembrane region" description="Helical" evidence="5">
    <location>
        <begin position="418"/>
        <end position="446"/>
    </location>
</feature>
<keyword evidence="8" id="KW-1185">Reference proteome</keyword>
<reference evidence="7 8" key="1">
    <citation type="submission" date="2023-05" db="EMBL/GenBank/DDBJ databases">
        <title>A new hyperthermophilic archaea 'Ignisphaera cupida' sp. nov. and description of the family 'Ignisphaeraceae' fam. nov.</title>
        <authorList>
            <person name="Podosokorskaya O.A."/>
            <person name="Elcheninov A.G."/>
            <person name="Klukina A."/>
            <person name="Merkel A.Y."/>
        </authorList>
    </citation>
    <scope>NUCLEOTIDE SEQUENCE [LARGE SCALE GENOMIC DNA]</scope>
    <source>
        <strain evidence="7 8">4213-co</strain>
    </source>
</reference>
<dbReference type="RefSeq" id="WP_285273164.1">
    <property type="nucleotide sequence ID" value="NZ_JASNVW010000001.1"/>
</dbReference>
<dbReference type="Pfam" id="PF00528">
    <property type="entry name" value="BPD_transp_1"/>
    <property type="match status" value="1"/>
</dbReference>
<dbReference type="PANTHER" id="PTHR43839">
    <property type="entry name" value="OPPC IN A BINDING PROTEIN-DEPENDENT TRANSPORT SYSTEM"/>
    <property type="match status" value="1"/>
</dbReference>
<evidence type="ECO:0000313" key="7">
    <source>
        <dbReference type="EMBL" id="MDK6028193.1"/>
    </source>
</evidence>
<feature type="transmembrane region" description="Helical" evidence="5">
    <location>
        <begin position="288"/>
        <end position="321"/>
    </location>
</feature>
<evidence type="ECO:0000259" key="6">
    <source>
        <dbReference type="PROSITE" id="PS50928"/>
    </source>
</evidence>
<feature type="transmembrane region" description="Helical" evidence="5">
    <location>
        <begin position="360"/>
        <end position="379"/>
    </location>
</feature>
<dbReference type="PANTHER" id="PTHR43839:SF1">
    <property type="entry name" value="OPPC IN A BINDING PROTEIN-DEPENDENT TRANSPORT SYSTEM"/>
    <property type="match status" value="1"/>
</dbReference>
<comment type="subcellular location">
    <subcellularLocation>
        <location evidence="5">Cell membrane</location>
        <topology evidence="5">Multi-pass membrane protein</topology>
    </subcellularLocation>
    <subcellularLocation>
        <location evidence="1">Membrane</location>
        <topology evidence="1">Multi-pass membrane protein</topology>
    </subcellularLocation>
</comment>